<evidence type="ECO:0000313" key="2">
    <source>
        <dbReference type="EMBL" id="MFC4822116.1"/>
    </source>
</evidence>
<dbReference type="Proteomes" id="UP001595886">
    <property type="component" value="Unassembled WGS sequence"/>
</dbReference>
<keyword evidence="3" id="KW-1185">Reference proteome</keyword>
<sequence>MSTTIVEGRAAASPPAESPPAAAAPAADGKPVKWWQWIIVYPALAMSLSGNVPALVRQAEAWLKDAPADRITQLQTQLRLLKENLPCTQEAMNHASKMRNSEIAIGTAVCERGDVAIVAQSPDAGAYPLPVIVPFDQLLPRAEAKASAWNLVLPISTAHAQAFSPPSAQLATVICQRPPDAGGNFLRRIKKPDGQCVDVITNVYNGRVVSETPAPCEPTC</sequence>
<dbReference type="EMBL" id="JBHSHD010000015">
    <property type="protein sequence ID" value="MFC4822116.1"/>
    <property type="molecule type" value="Genomic_DNA"/>
</dbReference>
<feature type="region of interest" description="Disordered" evidence="1">
    <location>
        <begin position="1"/>
        <end position="26"/>
    </location>
</feature>
<gene>
    <name evidence="2" type="ORF">ACFO6Q_17455</name>
</gene>
<evidence type="ECO:0000256" key="1">
    <source>
        <dbReference type="SAM" id="MobiDB-lite"/>
    </source>
</evidence>
<organism evidence="2 3">
    <name type="scientific">Dokdonella ginsengisoli</name>
    <dbReference type="NCBI Taxonomy" id="363846"/>
    <lineage>
        <taxon>Bacteria</taxon>
        <taxon>Pseudomonadati</taxon>
        <taxon>Pseudomonadota</taxon>
        <taxon>Gammaproteobacteria</taxon>
        <taxon>Lysobacterales</taxon>
        <taxon>Rhodanobacteraceae</taxon>
        <taxon>Dokdonella</taxon>
    </lineage>
</organism>
<name>A0ABV9QYD7_9GAMM</name>
<accession>A0ABV9QYD7</accession>
<proteinExistence type="predicted"/>
<dbReference type="RefSeq" id="WP_380022396.1">
    <property type="nucleotide sequence ID" value="NZ_JBHSHD010000015.1"/>
</dbReference>
<comment type="caution">
    <text evidence="2">The sequence shown here is derived from an EMBL/GenBank/DDBJ whole genome shotgun (WGS) entry which is preliminary data.</text>
</comment>
<protein>
    <submittedName>
        <fullName evidence="2">Uncharacterized protein</fullName>
    </submittedName>
</protein>
<reference evidence="3" key="1">
    <citation type="journal article" date="2019" name="Int. J. Syst. Evol. Microbiol.">
        <title>The Global Catalogue of Microorganisms (GCM) 10K type strain sequencing project: providing services to taxonomists for standard genome sequencing and annotation.</title>
        <authorList>
            <consortium name="The Broad Institute Genomics Platform"/>
            <consortium name="The Broad Institute Genome Sequencing Center for Infectious Disease"/>
            <person name="Wu L."/>
            <person name="Ma J."/>
        </authorList>
    </citation>
    <scope>NUCLEOTIDE SEQUENCE [LARGE SCALE GENOMIC DNA]</scope>
    <source>
        <strain evidence="3">CCUG 30340</strain>
    </source>
</reference>
<evidence type="ECO:0000313" key="3">
    <source>
        <dbReference type="Proteomes" id="UP001595886"/>
    </source>
</evidence>
<feature type="compositionally biased region" description="Low complexity" evidence="1">
    <location>
        <begin position="10"/>
        <end position="26"/>
    </location>
</feature>